<dbReference type="Proteomes" id="UP000054804">
    <property type="component" value="Unassembled WGS sequence"/>
</dbReference>
<dbReference type="SUPFAM" id="SSF55729">
    <property type="entry name" value="Acyl-CoA N-acyltransferases (Nat)"/>
    <property type="match status" value="1"/>
</dbReference>
<sequence length="173" mass="19257">MAEVFLRRLTRWQAEQQREGMADLYVACHEPGGGDRRAFLERFERHVQEVDFDMVTANSAGVLAGCLYGFRPERGGALADGFRDLLPADLVVPAGSGRLFVLTELMVLPEYRYQGVATRLRDLLLSRHATDVVTAAVPPGTESAHEVLRAWSYSKLGEFAAPPREAWLRPRSG</sequence>
<protein>
    <recommendedName>
        <fullName evidence="3">N-acetyltransferase domain-containing protein</fullName>
    </recommendedName>
</protein>
<organism evidence="1 2">
    <name type="scientific">Streptomyces silvensis</name>
    <dbReference type="NCBI Taxonomy" id="1765722"/>
    <lineage>
        <taxon>Bacteria</taxon>
        <taxon>Bacillati</taxon>
        <taxon>Actinomycetota</taxon>
        <taxon>Actinomycetes</taxon>
        <taxon>Kitasatosporales</taxon>
        <taxon>Streptomycetaceae</taxon>
        <taxon>Streptomyces</taxon>
    </lineage>
</organism>
<dbReference type="AlphaFoldDB" id="A0A0W7WS10"/>
<name>A0A0W7WS10_9ACTN</name>
<proteinExistence type="predicted"/>
<keyword evidence="2" id="KW-1185">Reference proteome</keyword>
<reference evidence="1 2" key="1">
    <citation type="submission" date="2015-12" db="EMBL/GenBank/DDBJ databases">
        <title>Draft genome sequence of Streptomyces silvensis ATCC 53525, a producer of novel hormone antagonists.</title>
        <authorList>
            <person name="Johnston C.W."/>
            <person name="Li Y."/>
            <person name="Magarvey N.A."/>
        </authorList>
    </citation>
    <scope>NUCLEOTIDE SEQUENCE [LARGE SCALE GENOMIC DNA]</scope>
    <source>
        <strain evidence="1 2">ATCC 53525</strain>
    </source>
</reference>
<comment type="caution">
    <text evidence="1">The sequence shown here is derived from an EMBL/GenBank/DDBJ whole genome shotgun (WGS) entry which is preliminary data.</text>
</comment>
<gene>
    <name evidence="1" type="ORF">AT728_33280</name>
</gene>
<evidence type="ECO:0000313" key="2">
    <source>
        <dbReference type="Proteomes" id="UP000054804"/>
    </source>
</evidence>
<dbReference type="RefSeq" id="WP_058852384.1">
    <property type="nucleotide sequence ID" value="NZ_LOCL01000078.1"/>
</dbReference>
<dbReference type="STRING" id="1765722.AT728_33280"/>
<dbReference type="OrthoDB" id="3627466at2"/>
<dbReference type="EMBL" id="LOCL01000078">
    <property type="protein sequence ID" value="KUF13329.1"/>
    <property type="molecule type" value="Genomic_DNA"/>
</dbReference>
<evidence type="ECO:0000313" key="1">
    <source>
        <dbReference type="EMBL" id="KUF13329.1"/>
    </source>
</evidence>
<dbReference type="Gene3D" id="3.40.630.30">
    <property type="match status" value="1"/>
</dbReference>
<accession>A0A0W7WS10</accession>
<dbReference type="InterPro" id="IPR016181">
    <property type="entry name" value="Acyl_CoA_acyltransferase"/>
</dbReference>
<evidence type="ECO:0008006" key="3">
    <source>
        <dbReference type="Google" id="ProtNLM"/>
    </source>
</evidence>